<dbReference type="AlphaFoldDB" id="A0A8X6HRG7"/>
<evidence type="ECO:0000313" key="3">
    <source>
        <dbReference type="Proteomes" id="UP000887116"/>
    </source>
</evidence>
<reference evidence="2" key="1">
    <citation type="submission" date="2020-07" db="EMBL/GenBank/DDBJ databases">
        <title>Multicomponent nature underlies the extraordinary mechanical properties of spider dragline silk.</title>
        <authorList>
            <person name="Kono N."/>
            <person name="Nakamura H."/>
            <person name="Mori M."/>
            <person name="Yoshida Y."/>
            <person name="Ohtoshi R."/>
            <person name="Malay A.D."/>
            <person name="Moran D.A.P."/>
            <person name="Tomita M."/>
            <person name="Numata K."/>
            <person name="Arakawa K."/>
        </authorList>
    </citation>
    <scope>NUCLEOTIDE SEQUENCE</scope>
</reference>
<feature type="region of interest" description="Disordered" evidence="1">
    <location>
        <begin position="1"/>
        <end position="44"/>
    </location>
</feature>
<name>A0A8X6HRG7_TRICU</name>
<comment type="caution">
    <text evidence="2">The sequence shown here is derived from an EMBL/GenBank/DDBJ whole genome shotgun (WGS) entry which is preliminary data.</text>
</comment>
<keyword evidence="3" id="KW-1185">Reference proteome</keyword>
<dbReference type="OrthoDB" id="6159439at2759"/>
<sequence length="231" mass="25803">MFPPPNRQVTIHEQHMPTSGHSPTNAQQPPAYGLSQNYDPQTSFTQYTDSFNSYNVPSIIENGTYPQNLHNPWLYTVSTNNQSRPVLVEDWMHLTNPCSYQGQGIVQFPDNNSTYQYQRNGTDSIPADYSLPNPAHVRMQEKIETGVASDPLENPGSNSVVAVSSDGMSGTNSPIDLPLHVNHNGNGLFRPQPARSPFEWIKKTSYQQTQPNPGHFQKNREINFSECSSPG</sequence>
<evidence type="ECO:0000313" key="2">
    <source>
        <dbReference type="EMBL" id="GFQ63825.1"/>
    </source>
</evidence>
<proteinExistence type="predicted"/>
<gene>
    <name evidence="2" type="primary">AVEN_125635_1</name>
    <name evidence="2" type="ORF">TNCT_428751</name>
</gene>
<accession>A0A8X6HRG7</accession>
<feature type="compositionally biased region" description="Polar residues" evidence="1">
    <location>
        <begin position="16"/>
        <end position="44"/>
    </location>
</feature>
<feature type="region of interest" description="Disordered" evidence="1">
    <location>
        <begin position="146"/>
        <end position="231"/>
    </location>
</feature>
<organism evidence="2 3">
    <name type="scientific">Trichonephila clavata</name>
    <name type="common">Joro spider</name>
    <name type="synonym">Nephila clavata</name>
    <dbReference type="NCBI Taxonomy" id="2740835"/>
    <lineage>
        <taxon>Eukaryota</taxon>
        <taxon>Metazoa</taxon>
        <taxon>Ecdysozoa</taxon>
        <taxon>Arthropoda</taxon>
        <taxon>Chelicerata</taxon>
        <taxon>Arachnida</taxon>
        <taxon>Araneae</taxon>
        <taxon>Araneomorphae</taxon>
        <taxon>Entelegynae</taxon>
        <taxon>Araneoidea</taxon>
        <taxon>Nephilidae</taxon>
        <taxon>Trichonephila</taxon>
    </lineage>
</organism>
<dbReference type="EMBL" id="BMAO01019918">
    <property type="protein sequence ID" value="GFQ63825.1"/>
    <property type="molecule type" value="Genomic_DNA"/>
</dbReference>
<dbReference type="Proteomes" id="UP000887116">
    <property type="component" value="Unassembled WGS sequence"/>
</dbReference>
<evidence type="ECO:0000256" key="1">
    <source>
        <dbReference type="SAM" id="MobiDB-lite"/>
    </source>
</evidence>
<protein>
    <submittedName>
        <fullName evidence="2">Uncharacterized protein</fullName>
    </submittedName>
</protein>
<feature type="compositionally biased region" description="Polar residues" evidence="1">
    <location>
        <begin position="155"/>
        <end position="174"/>
    </location>
</feature>